<reference evidence="2 3" key="1">
    <citation type="submission" date="2024-11" db="EMBL/GenBank/DDBJ databases">
        <title>A near-complete genome assembly of Cinchona calisaya.</title>
        <authorList>
            <person name="Lian D.C."/>
            <person name="Zhao X.W."/>
            <person name="Wei L."/>
        </authorList>
    </citation>
    <scope>NUCLEOTIDE SEQUENCE [LARGE SCALE GENOMIC DNA]</scope>
    <source>
        <tissue evidence="2">Nenye</tissue>
    </source>
</reference>
<sequence>MLKLEVAKVLSRASFKKSFIFYCFQLDNQEQITNIFWVDRKMLIDYEHFGDVVTYDTTYSTNKEYRPLGVFLGFNHHRGTIVFGASLLYDETAASFIWVFETFLEAHKRNARKIIFTDQAPVMAATLVEVMLNTSHGLCNWNIMENVIRHLGNLMKNESCFLSDFKACMYNFEGETEFEK</sequence>
<protein>
    <recommendedName>
        <fullName evidence="1">MULE transposase domain-containing protein</fullName>
    </recommendedName>
</protein>
<comment type="caution">
    <text evidence="2">The sequence shown here is derived from an EMBL/GenBank/DDBJ whole genome shotgun (WGS) entry which is preliminary data.</text>
</comment>
<evidence type="ECO:0000313" key="3">
    <source>
        <dbReference type="Proteomes" id="UP001630127"/>
    </source>
</evidence>
<gene>
    <name evidence="2" type="ORF">ACH5RR_013288</name>
</gene>
<name>A0ABD2ZZM7_9GENT</name>
<organism evidence="2 3">
    <name type="scientific">Cinchona calisaya</name>
    <dbReference type="NCBI Taxonomy" id="153742"/>
    <lineage>
        <taxon>Eukaryota</taxon>
        <taxon>Viridiplantae</taxon>
        <taxon>Streptophyta</taxon>
        <taxon>Embryophyta</taxon>
        <taxon>Tracheophyta</taxon>
        <taxon>Spermatophyta</taxon>
        <taxon>Magnoliopsida</taxon>
        <taxon>eudicotyledons</taxon>
        <taxon>Gunneridae</taxon>
        <taxon>Pentapetalae</taxon>
        <taxon>asterids</taxon>
        <taxon>lamiids</taxon>
        <taxon>Gentianales</taxon>
        <taxon>Rubiaceae</taxon>
        <taxon>Cinchonoideae</taxon>
        <taxon>Cinchoneae</taxon>
        <taxon>Cinchona</taxon>
    </lineage>
</organism>
<dbReference type="AlphaFoldDB" id="A0ABD2ZZM7"/>
<keyword evidence="3" id="KW-1185">Reference proteome</keyword>
<dbReference type="Proteomes" id="UP001630127">
    <property type="component" value="Unassembled WGS sequence"/>
</dbReference>
<evidence type="ECO:0000313" key="2">
    <source>
        <dbReference type="EMBL" id="KAL3524916.1"/>
    </source>
</evidence>
<dbReference type="PANTHER" id="PTHR47718">
    <property type="entry name" value="OS01G0519700 PROTEIN"/>
    <property type="match status" value="1"/>
</dbReference>
<dbReference type="EMBL" id="JBJUIK010000006">
    <property type="protein sequence ID" value="KAL3524916.1"/>
    <property type="molecule type" value="Genomic_DNA"/>
</dbReference>
<proteinExistence type="predicted"/>
<evidence type="ECO:0000259" key="1">
    <source>
        <dbReference type="Pfam" id="PF10551"/>
    </source>
</evidence>
<feature type="domain" description="MULE transposase" evidence="1">
    <location>
        <begin position="52"/>
        <end position="146"/>
    </location>
</feature>
<accession>A0ABD2ZZM7</accession>
<dbReference type="PANTHER" id="PTHR47718:SF2">
    <property type="entry name" value="PROTEIN FAR1-RELATED SEQUENCE 5-LIKE"/>
    <property type="match status" value="1"/>
</dbReference>
<dbReference type="Pfam" id="PF10551">
    <property type="entry name" value="MULE"/>
    <property type="match status" value="1"/>
</dbReference>
<dbReference type="InterPro" id="IPR018289">
    <property type="entry name" value="MULE_transposase_dom"/>
</dbReference>